<proteinExistence type="predicted"/>
<evidence type="ECO:0000313" key="2">
    <source>
        <dbReference type="Proteomes" id="UP001372714"/>
    </source>
</evidence>
<organism evidence="1 2">
    <name type="scientific">Pseudomonas benzopyrenica</name>
    <dbReference type="NCBI Taxonomy" id="2993566"/>
    <lineage>
        <taxon>Bacteria</taxon>
        <taxon>Pseudomonadati</taxon>
        <taxon>Pseudomonadota</taxon>
        <taxon>Gammaproteobacteria</taxon>
        <taxon>Pseudomonadales</taxon>
        <taxon>Pseudomonadaceae</taxon>
        <taxon>Pseudomonas</taxon>
    </lineage>
</organism>
<gene>
    <name evidence="1" type="ORF">V6W80_17185</name>
</gene>
<name>A0ABZ2FKS7_9PSED</name>
<protein>
    <submittedName>
        <fullName evidence="1">Uncharacterized protein</fullName>
    </submittedName>
</protein>
<sequence>MSRSTTVTFTIHMAWWVKPYLCGVLLMSRLTGLQPDPDRVGAWVQRGMTMKMTEVKR</sequence>
<dbReference type="RefSeq" id="WP_338544911.1">
    <property type="nucleotide sequence ID" value="NZ_CP145723.1"/>
</dbReference>
<dbReference type="Proteomes" id="UP001372714">
    <property type="component" value="Chromosome"/>
</dbReference>
<keyword evidence="2" id="KW-1185">Reference proteome</keyword>
<reference evidence="1 2" key="1">
    <citation type="submission" date="2024-02" db="EMBL/GenBank/DDBJ databases">
        <title>The whole genome sequence of Pseudomonas benzopyrenica MLY92.</title>
        <authorList>
            <person name="Liu Y."/>
        </authorList>
    </citation>
    <scope>NUCLEOTIDE SEQUENCE [LARGE SCALE GENOMIC DNA]</scope>
    <source>
        <strain evidence="1 2">MLY92</strain>
    </source>
</reference>
<accession>A0ABZ2FKS7</accession>
<evidence type="ECO:0000313" key="1">
    <source>
        <dbReference type="EMBL" id="WWM65442.1"/>
    </source>
</evidence>
<dbReference type="EMBL" id="CP145723">
    <property type="protein sequence ID" value="WWM65442.1"/>
    <property type="molecule type" value="Genomic_DNA"/>
</dbReference>